<dbReference type="GO" id="GO:0005886">
    <property type="term" value="C:plasma membrane"/>
    <property type="evidence" value="ECO:0007669"/>
    <property type="project" value="TreeGrafter"/>
</dbReference>
<proteinExistence type="predicted"/>
<name>A0AAU7E1A7_9MICO</name>
<dbReference type="Pfam" id="PF00005">
    <property type="entry name" value="ABC_tran"/>
    <property type="match status" value="1"/>
</dbReference>
<keyword evidence="2" id="KW-0547">Nucleotide-binding</keyword>
<keyword evidence="3 5" id="KW-0067">ATP-binding</keyword>
<dbReference type="InterPro" id="IPR017871">
    <property type="entry name" value="ABC_transporter-like_CS"/>
</dbReference>
<dbReference type="SMART" id="SM00382">
    <property type="entry name" value="AAA"/>
    <property type="match status" value="1"/>
</dbReference>
<dbReference type="InterPro" id="IPR027417">
    <property type="entry name" value="P-loop_NTPase"/>
</dbReference>
<protein>
    <submittedName>
        <fullName evidence="5">ABC transporter ATP-binding protein</fullName>
    </submittedName>
</protein>
<dbReference type="PROSITE" id="PS50893">
    <property type="entry name" value="ABC_TRANSPORTER_2"/>
    <property type="match status" value="1"/>
</dbReference>
<evidence type="ECO:0000256" key="2">
    <source>
        <dbReference type="ARBA" id="ARBA00022741"/>
    </source>
</evidence>
<feature type="domain" description="ABC transporter" evidence="4">
    <location>
        <begin position="1"/>
        <end position="215"/>
    </location>
</feature>
<evidence type="ECO:0000256" key="3">
    <source>
        <dbReference type="ARBA" id="ARBA00022840"/>
    </source>
</evidence>
<organism evidence="5">
    <name type="scientific">Jonesiaceae bacterium BS-20</name>
    <dbReference type="NCBI Taxonomy" id="3120821"/>
    <lineage>
        <taxon>Bacteria</taxon>
        <taxon>Bacillati</taxon>
        <taxon>Actinomycetota</taxon>
        <taxon>Actinomycetes</taxon>
        <taxon>Micrococcales</taxon>
        <taxon>Jonesiaceae</taxon>
    </lineage>
</organism>
<dbReference type="Gene3D" id="3.40.50.300">
    <property type="entry name" value="P-loop containing nucleotide triphosphate hydrolases"/>
    <property type="match status" value="1"/>
</dbReference>
<dbReference type="InterPro" id="IPR003439">
    <property type="entry name" value="ABC_transporter-like_ATP-bd"/>
</dbReference>
<dbReference type="PANTHER" id="PTHR24220">
    <property type="entry name" value="IMPORT ATP-BINDING PROTEIN"/>
    <property type="match status" value="1"/>
</dbReference>
<dbReference type="InterPro" id="IPR003593">
    <property type="entry name" value="AAA+_ATPase"/>
</dbReference>
<accession>A0AAU7E1A7</accession>
<keyword evidence="1" id="KW-0813">Transport</keyword>
<reference evidence="5" key="1">
    <citation type="submission" date="2024-02" db="EMBL/GenBank/DDBJ databases">
        <title>Tomenella chthoni gen. nov. sp. nov., a member of the family Jonesiaceae isolated from bat guano.</title>
        <authorList>
            <person name="Miller S.L."/>
            <person name="King J."/>
            <person name="Sankaranarayanan K."/>
            <person name="Lawson P.A."/>
        </authorList>
    </citation>
    <scope>NUCLEOTIDE SEQUENCE</scope>
    <source>
        <strain evidence="5">BS-20</strain>
    </source>
</reference>
<evidence type="ECO:0000256" key="1">
    <source>
        <dbReference type="ARBA" id="ARBA00022448"/>
    </source>
</evidence>
<dbReference type="GO" id="GO:0005524">
    <property type="term" value="F:ATP binding"/>
    <property type="evidence" value="ECO:0007669"/>
    <property type="project" value="UniProtKB-KW"/>
</dbReference>
<dbReference type="GO" id="GO:0016887">
    <property type="term" value="F:ATP hydrolysis activity"/>
    <property type="evidence" value="ECO:0007669"/>
    <property type="project" value="InterPro"/>
</dbReference>
<dbReference type="GO" id="GO:0022857">
    <property type="term" value="F:transmembrane transporter activity"/>
    <property type="evidence" value="ECO:0007669"/>
    <property type="project" value="TreeGrafter"/>
</dbReference>
<dbReference type="InterPro" id="IPR017911">
    <property type="entry name" value="MacB-like_ATP-bd"/>
</dbReference>
<sequence>MDPPVRALKGINFELQMGERVVVLGKSGSGKSTFLNIIGLLDQATTGTVEFLGNDTGALSRRELDQLRADSLGFVFQENHVLGHRTVIENLHVKLGVSSVPTAQWPHRIEQVLEQVGLGHRKHSHARLLSGGEKQRLAVARAIITSPKVVLADEPTGNLDDENASRVLDLFDTQAQLGSAIVIITHDPRMVARVDRALRLEDGRLVDLDSQEPQR</sequence>
<dbReference type="InterPro" id="IPR015854">
    <property type="entry name" value="ABC_transpr_LolD-like"/>
</dbReference>
<dbReference type="PANTHER" id="PTHR24220:SF659">
    <property type="entry name" value="TRANSPORTER, PUTATIVE-RELATED"/>
    <property type="match status" value="1"/>
</dbReference>
<dbReference type="AlphaFoldDB" id="A0AAU7E1A7"/>
<dbReference type="CDD" id="cd03255">
    <property type="entry name" value="ABC_MJ0796_LolCDE_FtsE"/>
    <property type="match status" value="1"/>
</dbReference>
<evidence type="ECO:0000313" key="5">
    <source>
        <dbReference type="EMBL" id="XBH22936.1"/>
    </source>
</evidence>
<dbReference type="PROSITE" id="PS00211">
    <property type="entry name" value="ABC_TRANSPORTER_1"/>
    <property type="match status" value="1"/>
</dbReference>
<dbReference type="EMBL" id="CP146203">
    <property type="protein sequence ID" value="XBH22936.1"/>
    <property type="molecule type" value="Genomic_DNA"/>
</dbReference>
<gene>
    <name evidence="5" type="ORF">V5R04_06905</name>
</gene>
<evidence type="ECO:0000259" key="4">
    <source>
        <dbReference type="PROSITE" id="PS50893"/>
    </source>
</evidence>
<dbReference type="SUPFAM" id="SSF52540">
    <property type="entry name" value="P-loop containing nucleoside triphosphate hydrolases"/>
    <property type="match status" value="1"/>
</dbReference>